<feature type="transmembrane region" description="Helical" evidence="7">
    <location>
        <begin position="143"/>
        <end position="162"/>
    </location>
</feature>
<dbReference type="Gene3D" id="1.20.1250.20">
    <property type="entry name" value="MFS general substrate transporter like domains"/>
    <property type="match status" value="2"/>
</dbReference>
<feature type="transmembrane region" description="Helical" evidence="7">
    <location>
        <begin position="200"/>
        <end position="219"/>
    </location>
</feature>
<feature type="transmembrane region" description="Helical" evidence="7">
    <location>
        <begin position="231"/>
        <end position="251"/>
    </location>
</feature>
<keyword evidence="3 7" id="KW-0812">Transmembrane</keyword>
<gene>
    <name evidence="8" type="ORF">HRR80_005585</name>
</gene>
<feature type="transmembrane region" description="Helical" evidence="7">
    <location>
        <begin position="427"/>
        <end position="448"/>
    </location>
</feature>
<reference evidence="8" key="1">
    <citation type="submission" date="2023-01" db="EMBL/GenBank/DDBJ databases">
        <title>Exophiala dermititidis isolated from Cystic Fibrosis Patient.</title>
        <authorList>
            <person name="Kurbessoian T."/>
            <person name="Crocker A."/>
            <person name="Murante D."/>
            <person name="Hogan D.A."/>
            <person name="Stajich J.E."/>
        </authorList>
    </citation>
    <scope>NUCLEOTIDE SEQUENCE</scope>
    <source>
        <strain evidence="8">Ex8</strain>
    </source>
</reference>
<evidence type="ECO:0008006" key="10">
    <source>
        <dbReference type="Google" id="ProtNLM"/>
    </source>
</evidence>
<dbReference type="PANTHER" id="PTHR43791:SF97">
    <property type="entry name" value="ALLANTOATE TRANSPORTER, PUTATIVE (AFU_ORTHOLOGUE AFUA_1G14700)-RELATED"/>
    <property type="match status" value="1"/>
</dbReference>
<dbReference type="SUPFAM" id="SSF103473">
    <property type="entry name" value="MFS general substrate transporter"/>
    <property type="match status" value="1"/>
</dbReference>
<dbReference type="Proteomes" id="UP001161757">
    <property type="component" value="Unassembled WGS sequence"/>
</dbReference>
<accession>A0AAN6IXM2</accession>
<dbReference type="GO" id="GO:0022857">
    <property type="term" value="F:transmembrane transporter activity"/>
    <property type="evidence" value="ECO:0007669"/>
    <property type="project" value="InterPro"/>
</dbReference>
<feature type="transmembrane region" description="Helical" evidence="7">
    <location>
        <begin position="393"/>
        <end position="415"/>
    </location>
</feature>
<protein>
    <recommendedName>
        <fullName evidence="10">MFS transporter, ACS family, allantoate permease</fullName>
    </recommendedName>
</protein>
<dbReference type="Pfam" id="PF07690">
    <property type="entry name" value="MFS_1"/>
    <property type="match status" value="1"/>
</dbReference>
<name>A0AAN6IXM2_EXODE</name>
<feature type="compositionally biased region" description="Polar residues" evidence="6">
    <location>
        <begin position="7"/>
        <end position="27"/>
    </location>
</feature>
<feature type="transmembrane region" description="Helical" evidence="7">
    <location>
        <begin position="336"/>
        <end position="356"/>
    </location>
</feature>
<sequence>MSEKVDTVTTKAEPTAPSKPSSKQESIQEAEETVIPEGVDIALGWFEEMRTIPREELEAESAAVRRRCDMILMPVICMTYALQFLDNSVLGYAYAYQLLPDTHMTPGDYNWLASIYYFGYLFWAYPSTLLLQKLPVATYTTILIFTWGVLTFMCCVANSFAGFAVLRFLLGCLEVGITPTMMIITSSFYKREETPVRNSFWQSSFGSGVVLLSIASYGLGNSHSSIANWKLVFLFVGALTTAWAAVFWFLVPNTPTECRWLTRRQKLVVIHRISTNKIGIQDKKLKPYQIKEALTDPKLWLLTAFQITNGICNSSVSAFASPLIEGFGFDDLHTVLLQMPTGAFVAVIEPLLGYLATKIPNTIIWISIAANIPNVAGLFGIRFIDRTPGNKWSLLGCTWLQFIFGVTNLFSWTLTASNFAGHTKRSFVNAVIFAAFGVGNLIGPHIFFPKEAPIYESAITGLLVCFGLSISFNLVLRFYMSRENKKRDAALARGEIQEVDGELEGFHDKTDRENPAFRYVL</sequence>
<keyword evidence="2" id="KW-0813">Transport</keyword>
<dbReference type="AlphaFoldDB" id="A0AAN6IXM2"/>
<feature type="transmembrane region" description="Helical" evidence="7">
    <location>
        <begin position="114"/>
        <end position="131"/>
    </location>
</feature>
<dbReference type="InterPro" id="IPR011701">
    <property type="entry name" value="MFS"/>
</dbReference>
<feature type="transmembrane region" description="Helical" evidence="7">
    <location>
        <begin position="454"/>
        <end position="476"/>
    </location>
</feature>
<evidence type="ECO:0000256" key="2">
    <source>
        <dbReference type="ARBA" id="ARBA00022448"/>
    </source>
</evidence>
<organism evidence="8 9">
    <name type="scientific">Exophiala dermatitidis</name>
    <name type="common">Black yeast-like fungus</name>
    <name type="synonym">Wangiella dermatitidis</name>
    <dbReference type="NCBI Taxonomy" id="5970"/>
    <lineage>
        <taxon>Eukaryota</taxon>
        <taxon>Fungi</taxon>
        <taxon>Dikarya</taxon>
        <taxon>Ascomycota</taxon>
        <taxon>Pezizomycotina</taxon>
        <taxon>Eurotiomycetes</taxon>
        <taxon>Chaetothyriomycetidae</taxon>
        <taxon>Chaetothyriales</taxon>
        <taxon>Herpotrichiellaceae</taxon>
        <taxon>Exophiala</taxon>
    </lineage>
</organism>
<evidence type="ECO:0000256" key="3">
    <source>
        <dbReference type="ARBA" id="ARBA00022692"/>
    </source>
</evidence>
<feature type="transmembrane region" description="Helical" evidence="7">
    <location>
        <begin position="363"/>
        <end position="381"/>
    </location>
</feature>
<dbReference type="GO" id="GO:0016020">
    <property type="term" value="C:membrane"/>
    <property type="evidence" value="ECO:0007669"/>
    <property type="project" value="UniProtKB-SubCell"/>
</dbReference>
<comment type="caution">
    <text evidence="8">The sequence shown here is derived from an EMBL/GenBank/DDBJ whole genome shotgun (WGS) entry which is preliminary data.</text>
</comment>
<evidence type="ECO:0000313" key="8">
    <source>
        <dbReference type="EMBL" id="KAJ8990811.1"/>
    </source>
</evidence>
<evidence type="ECO:0000256" key="6">
    <source>
        <dbReference type="SAM" id="MobiDB-lite"/>
    </source>
</evidence>
<keyword evidence="5 7" id="KW-0472">Membrane</keyword>
<evidence type="ECO:0000313" key="9">
    <source>
        <dbReference type="Proteomes" id="UP001161757"/>
    </source>
</evidence>
<proteinExistence type="predicted"/>
<dbReference type="EMBL" id="JAJGCB010000010">
    <property type="protein sequence ID" value="KAJ8990811.1"/>
    <property type="molecule type" value="Genomic_DNA"/>
</dbReference>
<dbReference type="InterPro" id="IPR036259">
    <property type="entry name" value="MFS_trans_sf"/>
</dbReference>
<dbReference type="PANTHER" id="PTHR43791">
    <property type="entry name" value="PERMEASE-RELATED"/>
    <property type="match status" value="1"/>
</dbReference>
<keyword evidence="4 7" id="KW-1133">Transmembrane helix</keyword>
<evidence type="ECO:0000256" key="1">
    <source>
        <dbReference type="ARBA" id="ARBA00004141"/>
    </source>
</evidence>
<evidence type="ECO:0000256" key="4">
    <source>
        <dbReference type="ARBA" id="ARBA00022989"/>
    </source>
</evidence>
<comment type="subcellular location">
    <subcellularLocation>
        <location evidence="1">Membrane</location>
        <topology evidence="1">Multi-pass membrane protein</topology>
    </subcellularLocation>
</comment>
<feature type="transmembrane region" description="Helical" evidence="7">
    <location>
        <begin position="168"/>
        <end position="188"/>
    </location>
</feature>
<evidence type="ECO:0000256" key="7">
    <source>
        <dbReference type="SAM" id="Phobius"/>
    </source>
</evidence>
<evidence type="ECO:0000256" key="5">
    <source>
        <dbReference type="ARBA" id="ARBA00023136"/>
    </source>
</evidence>
<feature type="region of interest" description="Disordered" evidence="6">
    <location>
        <begin position="1"/>
        <end position="30"/>
    </location>
</feature>